<accession>A0ACB9ZR02</accession>
<protein>
    <submittedName>
        <fullName evidence="1">Uncharacterized protein</fullName>
    </submittedName>
</protein>
<dbReference type="Proteomes" id="UP001060085">
    <property type="component" value="Linkage Group LG08"/>
</dbReference>
<comment type="caution">
    <text evidence="1">The sequence shown here is derived from an EMBL/GenBank/DDBJ whole genome shotgun (WGS) entry which is preliminary data.</text>
</comment>
<evidence type="ECO:0000313" key="1">
    <source>
        <dbReference type="EMBL" id="KAI5649529.1"/>
    </source>
</evidence>
<proteinExistence type="predicted"/>
<keyword evidence="2" id="KW-1185">Reference proteome</keyword>
<gene>
    <name evidence="1" type="ORF">M9H77_35534</name>
</gene>
<dbReference type="EMBL" id="CM044708">
    <property type="protein sequence ID" value="KAI5649529.1"/>
    <property type="molecule type" value="Genomic_DNA"/>
</dbReference>
<sequence>MRLWLKGNWNLLGYPMRVFKWSVDFQLSFEPSVIPTWIGLDGLPIHLFNKSTLFSIANLVGKLMKIDEPTANLSRPSVTRICVEVDLLKSLLARIWIGTGGSTNFWQRVCYEDLPSYCNHFLKIGLSPNQCKKTINRASSNPKKQPAGKDNSTVGKEVSIAAGIQQIDTDIDLLVNSKEDNSLSCSTKGLMEANSVVNTSDSDSPAAISLLQVPIAVAAGLPSGVQEGFIDRISSISRMNCSKDNDRSLSLQATLHSLYSTTTVSKTTADCSMQLLQNFDT</sequence>
<reference evidence="2" key="1">
    <citation type="journal article" date="2023" name="Nat. Plants">
        <title>Single-cell RNA sequencing provides a high-resolution roadmap for understanding the multicellular compartmentation of specialized metabolism.</title>
        <authorList>
            <person name="Sun S."/>
            <person name="Shen X."/>
            <person name="Li Y."/>
            <person name="Li Y."/>
            <person name="Wang S."/>
            <person name="Li R."/>
            <person name="Zhang H."/>
            <person name="Shen G."/>
            <person name="Guo B."/>
            <person name="Wei J."/>
            <person name="Xu J."/>
            <person name="St-Pierre B."/>
            <person name="Chen S."/>
            <person name="Sun C."/>
        </authorList>
    </citation>
    <scope>NUCLEOTIDE SEQUENCE [LARGE SCALE GENOMIC DNA]</scope>
</reference>
<evidence type="ECO:0000313" key="2">
    <source>
        <dbReference type="Proteomes" id="UP001060085"/>
    </source>
</evidence>
<organism evidence="1 2">
    <name type="scientific">Catharanthus roseus</name>
    <name type="common">Madagascar periwinkle</name>
    <name type="synonym">Vinca rosea</name>
    <dbReference type="NCBI Taxonomy" id="4058"/>
    <lineage>
        <taxon>Eukaryota</taxon>
        <taxon>Viridiplantae</taxon>
        <taxon>Streptophyta</taxon>
        <taxon>Embryophyta</taxon>
        <taxon>Tracheophyta</taxon>
        <taxon>Spermatophyta</taxon>
        <taxon>Magnoliopsida</taxon>
        <taxon>eudicotyledons</taxon>
        <taxon>Gunneridae</taxon>
        <taxon>Pentapetalae</taxon>
        <taxon>asterids</taxon>
        <taxon>lamiids</taxon>
        <taxon>Gentianales</taxon>
        <taxon>Apocynaceae</taxon>
        <taxon>Rauvolfioideae</taxon>
        <taxon>Vinceae</taxon>
        <taxon>Catharanthinae</taxon>
        <taxon>Catharanthus</taxon>
    </lineage>
</organism>
<name>A0ACB9ZR02_CATRO</name>